<sequence>MLLQETPGGGQTASAVSLTKCAGNDRYTTKIAFGEQNKQSICWKLESSSSGGTLPGSQSDVALTALFQKMWENEVTNWETSTPSTYWKSNCTSGHSPKWVVVTSGNSQILGYCDNNAQKSSSSEVSFLDIDKDSSKSKVQKVSFCEKDCFSSPGNSGIETLETKQDNNWSEIGFYSNSQ</sequence>
<organism evidence="1">
    <name type="scientific">Candidatus Mycoplasma haematominutum 'Birmingham 1'</name>
    <dbReference type="NCBI Taxonomy" id="1116213"/>
    <lineage>
        <taxon>Bacteria</taxon>
        <taxon>Bacillati</taxon>
        <taxon>Mycoplasmatota</taxon>
        <taxon>Mollicutes</taxon>
        <taxon>Mycoplasmataceae</taxon>
        <taxon>Mycoplasma</taxon>
    </lineage>
</organism>
<protein>
    <submittedName>
        <fullName evidence="1">Uncharacterized protein</fullName>
    </submittedName>
</protein>
<dbReference type="KEGG" id="mhb:MHM_04330"/>
<name>G8C3Q3_9MOLU</name>
<dbReference type="RefSeq" id="WP_015511816.1">
    <property type="nucleotide sequence ID" value="NC_021007.1"/>
</dbReference>
<dbReference type="HOGENOM" id="CLU_1624130_0_0_14"/>
<accession>G8C3Q3</accession>
<dbReference type="PATRIC" id="fig|1116213.3.peg.468"/>
<gene>
    <name evidence="1" type="ORF">MHM_04330</name>
</gene>
<evidence type="ECO:0000313" key="1">
    <source>
        <dbReference type="EMBL" id="CCE66951.1"/>
    </source>
</evidence>
<dbReference type="EMBL" id="HE613254">
    <property type="protein sequence ID" value="CCE66951.1"/>
    <property type="molecule type" value="Genomic_DNA"/>
</dbReference>
<proteinExistence type="predicted"/>
<dbReference type="AlphaFoldDB" id="G8C3Q3"/>
<reference evidence="1" key="1">
    <citation type="submission" date="2011-11" db="EMBL/GenBank/DDBJ databases">
        <title>Complete genome sequence of Candidatus Mycoplasma haemominutum.</title>
        <authorList>
            <person name="Barker E.N."/>
            <person name="Darby A.C."/>
            <person name="Helps C.R."/>
            <person name="Peters I.R."/>
            <person name="Hughes M.A."/>
            <person name="Radford A.D."/>
            <person name="Novacco M."/>
            <person name="Boretti F."/>
            <person name="Hofmann-Lehmann R."/>
            <person name="Tasker S."/>
        </authorList>
    </citation>
    <scope>NUCLEOTIDE SEQUENCE</scope>
    <source>
        <strain evidence="1">Birmingham 1</strain>
    </source>
</reference>
<reference evidence="1" key="2">
    <citation type="submission" date="2011-11" db="EMBL/GenBank/DDBJ databases">
        <authorList>
            <person name="Barker E."/>
        </authorList>
    </citation>
    <scope>NUCLEOTIDE SEQUENCE</scope>
    <source>
        <strain evidence="1">Birmingham 1</strain>
    </source>
</reference>